<proteinExistence type="predicted"/>
<evidence type="ECO:0000313" key="2">
    <source>
        <dbReference type="EMBL" id="OXA59776.1"/>
    </source>
</evidence>
<feature type="chain" id="PRO_5012895154" evidence="1">
    <location>
        <begin position="27"/>
        <end position="113"/>
    </location>
</feature>
<keyword evidence="2" id="KW-0527">Neuropeptide</keyword>
<dbReference type="AlphaFoldDB" id="A0A226ET42"/>
<feature type="signal peptide" evidence="1">
    <location>
        <begin position="1"/>
        <end position="26"/>
    </location>
</feature>
<dbReference type="Proteomes" id="UP000198287">
    <property type="component" value="Unassembled WGS sequence"/>
</dbReference>
<reference evidence="2 3" key="1">
    <citation type="submission" date="2015-12" db="EMBL/GenBank/DDBJ databases">
        <title>The genome of Folsomia candida.</title>
        <authorList>
            <person name="Faddeeva A."/>
            <person name="Derks M.F."/>
            <person name="Anvar Y."/>
            <person name="Smit S."/>
            <person name="Van Straalen N."/>
            <person name="Roelofs D."/>
        </authorList>
    </citation>
    <scope>NUCLEOTIDE SEQUENCE [LARGE SCALE GENOMIC DNA]</scope>
    <source>
        <strain evidence="2 3">VU population</strain>
        <tissue evidence="2">Whole body</tissue>
    </source>
</reference>
<protein>
    <submittedName>
        <fullName evidence="2">FMRFamide-related neuropeptide</fullName>
    </submittedName>
</protein>
<dbReference type="GO" id="GO:0007218">
    <property type="term" value="P:neuropeptide signaling pathway"/>
    <property type="evidence" value="ECO:0007669"/>
    <property type="project" value="UniProtKB-KW"/>
</dbReference>
<dbReference type="OrthoDB" id="8190180at2759"/>
<keyword evidence="1" id="KW-0732">Signal</keyword>
<evidence type="ECO:0000256" key="1">
    <source>
        <dbReference type="SAM" id="SignalP"/>
    </source>
</evidence>
<sequence>MAKVAVIAFTIALIITFLVSSKSVEASGGYGRKPPFNGSIFGKRNSEGVGASSSNGEGYGGGKSLGSLCEIAWETCSGELLARSASTFPSIAPTFFIISGEHLHSVARHSRNS</sequence>
<accession>A0A226ET42</accession>
<name>A0A226ET42_FOLCA</name>
<evidence type="ECO:0000313" key="3">
    <source>
        <dbReference type="Proteomes" id="UP000198287"/>
    </source>
</evidence>
<organism evidence="2 3">
    <name type="scientific">Folsomia candida</name>
    <name type="common">Springtail</name>
    <dbReference type="NCBI Taxonomy" id="158441"/>
    <lineage>
        <taxon>Eukaryota</taxon>
        <taxon>Metazoa</taxon>
        <taxon>Ecdysozoa</taxon>
        <taxon>Arthropoda</taxon>
        <taxon>Hexapoda</taxon>
        <taxon>Collembola</taxon>
        <taxon>Entomobryomorpha</taxon>
        <taxon>Isotomoidea</taxon>
        <taxon>Isotomidae</taxon>
        <taxon>Proisotominae</taxon>
        <taxon>Folsomia</taxon>
    </lineage>
</organism>
<gene>
    <name evidence="2" type="ORF">Fcan01_05735</name>
</gene>
<keyword evidence="3" id="KW-1185">Reference proteome</keyword>
<comment type="caution">
    <text evidence="2">The sequence shown here is derived from an EMBL/GenBank/DDBJ whole genome shotgun (WGS) entry which is preliminary data.</text>
</comment>
<dbReference type="EMBL" id="LNIX01000002">
    <property type="protein sequence ID" value="OXA59776.1"/>
    <property type="molecule type" value="Genomic_DNA"/>
</dbReference>